<comment type="caution">
    <text evidence="11">The sequence shown here is derived from an EMBL/GenBank/DDBJ whole genome shotgun (WGS) entry which is preliminary data.</text>
</comment>
<dbReference type="InterPro" id="IPR003835">
    <property type="entry name" value="Glyco_trans_19"/>
</dbReference>
<dbReference type="PANTHER" id="PTHR30372">
    <property type="entry name" value="LIPID-A-DISACCHARIDE SYNTHASE"/>
    <property type="match status" value="1"/>
</dbReference>
<dbReference type="EC" id="2.4.1.182" evidence="2 10"/>
<dbReference type="RefSeq" id="WP_170266766.1">
    <property type="nucleotide sequence ID" value="NZ_BKAG01000016.1"/>
</dbReference>
<accession>A0A512M984</accession>
<evidence type="ECO:0000256" key="4">
    <source>
        <dbReference type="ARBA" id="ARBA00022516"/>
    </source>
</evidence>
<dbReference type="EMBL" id="BKAG01000016">
    <property type="protein sequence ID" value="GEP43308.1"/>
    <property type="molecule type" value="Genomic_DNA"/>
</dbReference>
<gene>
    <name evidence="11" type="primary">lpxB</name>
    <name evidence="11" type="ORF">BGE01nite_25990</name>
</gene>
<keyword evidence="8" id="KW-0443">Lipid metabolism</keyword>
<evidence type="ECO:0000256" key="9">
    <source>
        <dbReference type="ARBA" id="ARBA00048975"/>
    </source>
</evidence>
<evidence type="ECO:0000256" key="1">
    <source>
        <dbReference type="ARBA" id="ARBA00002056"/>
    </source>
</evidence>
<comment type="catalytic activity">
    <reaction evidence="9">
        <text>a lipid X + a UDP-2-N,3-O-bis[(3R)-3-hydroxyacyl]-alpha-D-glucosamine = a lipid A disaccharide + UDP + H(+)</text>
        <dbReference type="Rhea" id="RHEA:67828"/>
        <dbReference type="ChEBI" id="CHEBI:15378"/>
        <dbReference type="ChEBI" id="CHEBI:58223"/>
        <dbReference type="ChEBI" id="CHEBI:137748"/>
        <dbReference type="ChEBI" id="CHEBI:176338"/>
        <dbReference type="ChEBI" id="CHEBI:176343"/>
        <dbReference type="EC" id="2.4.1.182"/>
    </reaction>
</comment>
<proteinExistence type="predicted"/>
<protein>
    <recommendedName>
        <fullName evidence="3 10">Lipid-A-disaccharide synthase</fullName>
        <ecNumber evidence="2 10">2.4.1.182</ecNumber>
    </recommendedName>
</protein>
<dbReference type="Proteomes" id="UP000321577">
    <property type="component" value="Unassembled WGS sequence"/>
</dbReference>
<dbReference type="GO" id="GO:0005543">
    <property type="term" value="F:phospholipid binding"/>
    <property type="evidence" value="ECO:0007669"/>
    <property type="project" value="TreeGrafter"/>
</dbReference>
<keyword evidence="4" id="KW-0444">Lipid biosynthesis</keyword>
<evidence type="ECO:0000256" key="7">
    <source>
        <dbReference type="ARBA" id="ARBA00022679"/>
    </source>
</evidence>
<dbReference type="AlphaFoldDB" id="A0A512M984"/>
<keyword evidence="7" id="KW-0808">Transferase</keyword>
<keyword evidence="5" id="KW-0441">Lipid A biosynthesis</keyword>
<dbReference type="Gene3D" id="3.40.50.2000">
    <property type="entry name" value="Glycogen Phosphorylase B"/>
    <property type="match status" value="1"/>
</dbReference>
<name>A0A512M984_9BACT</name>
<dbReference type="GO" id="GO:0009245">
    <property type="term" value="P:lipid A biosynthetic process"/>
    <property type="evidence" value="ECO:0007669"/>
    <property type="project" value="UniProtKB-UniRule"/>
</dbReference>
<keyword evidence="6" id="KW-0328">Glycosyltransferase</keyword>
<dbReference type="SUPFAM" id="SSF53756">
    <property type="entry name" value="UDP-Glycosyltransferase/glycogen phosphorylase"/>
    <property type="match status" value="1"/>
</dbReference>
<evidence type="ECO:0000256" key="8">
    <source>
        <dbReference type="ARBA" id="ARBA00023098"/>
    </source>
</evidence>
<dbReference type="GO" id="GO:0016020">
    <property type="term" value="C:membrane"/>
    <property type="evidence" value="ECO:0007669"/>
    <property type="project" value="GOC"/>
</dbReference>
<evidence type="ECO:0000256" key="10">
    <source>
        <dbReference type="NCBIfam" id="TIGR00215"/>
    </source>
</evidence>
<dbReference type="PANTHER" id="PTHR30372:SF4">
    <property type="entry name" value="LIPID-A-DISACCHARIDE SYNTHASE, MITOCHONDRIAL-RELATED"/>
    <property type="match status" value="1"/>
</dbReference>
<keyword evidence="12" id="KW-1185">Reference proteome</keyword>
<organism evidence="11 12">
    <name type="scientific">Brevifollis gellanilyticus</name>
    <dbReference type="NCBI Taxonomy" id="748831"/>
    <lineage>
        <taxon>Bacteria</taxon>
        <taxon>Pseudomonadati</taxon>
        <taxon>Verrucomicrobiota</taxon>
        <taxon>Verrucomicrobiia</taxon>
        <taxon>Verrucomicrobiales</taxon>
        <taxon>Verrucomicrobiaceae</taxon>
    </lineage>
</organism>
<evidence type="ECO:0000256" key="3">
    <source>
        <dbReference type="ARBA" id="ARBA00020902"/>
    </source>
</evidence>
<dbReference type="NCBIfam" id="TIGR00215">
    <property type="entry name" value="lpxB"/>
    <property type="match status" value="1"/>
</dbReference>
<evidence type="ECO:0000313" key="12">
    <source>
        <dbReference type="Proteomes" id="UP000321577"/>
    </source>
</evidence>
<evidence type="ECO:0000256" key="2">
    <source>
        <dbReference type="ARBA" id="ARBA00012687"/>
    </source>
</evidence>
<evidence type="ECO:0000256" key="6">
    <source>
        <dbReference type="ARBA" id="ARBA00022676"/>
    </source>
</evidence>
<evidence type="ECO:0000313" key="11">
    <source>
        <dbReference type="EMBL" id="GEP43308.1"/>
    </source>
</evidence>
<comment type="function">
    <text evidence="1">Condensation of UDP-2,3-diacylglucosamine and 2,3-diacylglucosamine-1-phosphate to form lipid A disaccharide, a precursor of lipid A, a phosphorylated glycolipid that anchors the lipopolysaccharide to the outer membrane of the cell.</text>
</comment>
<reference evidence="11 12" key="1">
    <citation type="submission" date="2019-07" db="EMBL/GenBank/DDBJ databases">
        <title>Whole genome shotgun sequence of Brevifollis gellanilyticus NBRC 108608.</title>
        <authorList>
            <person name="Hosoyama A."/>
            <person name="Uohara A."/>
            <person name="Ohji S."/>
            <person name="Ichikawa N."/>
        </authorList>
    </citation>
    <scope>NUCLEOTIDE SEQUENCE [LARGE SCALE GENOMIC DNA]</scope>
    <source>
        <strain evidence="11 12">NBRC 108608</strain>
    </source>
</reference>
<sequence length="375" mass="41654">MPHLHIIAGEISGDTHASGLIRELQTLQPEMRFTGLGGQRMREAAGQGIEDWVEKAGVVGLWEVLKMYSYFKGKMTSSTEQILRERPDAVVLVDYPGFNLRLAKAVRAGGYTGKIIYYISPQVWAWKKGRVKVMAKVLDLMICIFPFEKDFYEKSGLPTVFGGHPMVDRVHSLRREWKREPNLVGWFPGSRLNEVRKLFPTMLQAAKAIRLQVPNARFVASAANERLAQQMRDMAEAAAMPEAKAWIEVGTVYDLMQRCQVGAVASGTATLEAACFGLPYALVYHVNQLTYMAAKLVVKIERIGIVNILAKRDVVRELVQAELTSDSLAAEMASLLTDHDRRAALEKDLADVVATLGEGGAYRRAAEAVIATMEK</sequence>
<evidence type="ECO:0000256" key="5">
    <source>
        <dbReference type="ARBA" id="ARBA00022556"/>
    </source>
</evidence>
<dbReference type="GO" id="GO:0008915">
    <property type="term" value="F:lipid-A-disaccharide synthase activity"/>
    <property type="evidence" value="ECO:0007669"/>
    <property type="project" value="UniProtKB-UniRule"/>
</dbReference>
<dbReference type="Pfam" id="PF02684">
    <property type="entry name" value="LpxB"/>
    <property type="match status" value="1"/>
</dbReference>